<evidence type="ECO:0008006" key="3">
    <source>
        <dbReference type="Google" id="ProtNLM"/>
    </source>
</evidence>
<dbReference type="AlphaFoldDB" id="A0A8H4B2M2"/>
<organism evidence="1 2">
    <name type="scientific">Gigaspora margarita</name>
    <dbReference type="NCBI Taxonomy" id="4874"/>
    <lineage>
        <taxon>Eukaryota</taxon>
        <taxon>Fungi</taxon>
        <taxon>Fungi incertae sedis</taxon>
        <taxon>Mucoromycota</taxon>
        <taxon>Glomeromycotina</taxon>
        <taxon>Glomeromycetes</taxon>
        <taxon>Diversisporales</taxon>
        <taxon>Gigasporaceae</taxon>
        <taxon>Gigaspora</taxon>
    </lineage>
</organism>
<accession>A0A8H4B2M2</accession>
<keyword evidence="2" id="KW-1185">Reference proteome</keyword>
<name>A0A8H4B2M2_GIGMA</name>
<dbReference type="OrthoDB" id="8026949at2759"/>
<evidence type="ECO:0000313" key="1">
    <source>
        <dbReference type="EMBL" id="KAF0555053.1"/>
    </source>
</evidence>
<proteinExistence type="predicted"/>
<dbReference type="Proteomes" id="UP000439903">
    <property type="component" value="Unassembled WGS sequence"/>
</dbReference>
<sequence>MESNVEMESADDKENTLLNKRRCGICGVNGHNARTCKDFEKSHVSDIEETNDEEESSVNKQKYGICSLEGHNARTCLANN</sequence>
<dbReference type="Gene3D" id="4.10.60.10">
    <property type="entry name" value="Zinc finger, CCHC-type"/>
    <property type="match status" value="1"/>
</dbReference>
<dbReference type="EMBL" id="WTPW01000044">
    <property type="protein sequence ID" value="KAF0555053.1"/>
    <property type="molecule type" value="Genomic_DNA"/>
</dbReference>
<protein>
    <recommendedName>
        <fullName evidence="3">CCHC-type domain-containing protein</fullName>
    </recommendedName>
</protein>
<reference evidence="1 2" key="1">
    <citation type="journal article" date="2019" name="Environ. Microbiol.">
        <title>At the nexus of three kingdoms: the genome of the mycorrhizal fungus Gigaspora margarita provides insights into plant, endobacterial and fungal interactions.</title>
        <authorList>
            <person name="Venice F."/>
            <person name="Ghignone S."/>
            <person name="Salvioli di Fossalunga A."/>
            <person name="Amselem J."/>
            <person name="Novero M."/>
            <person name="Xianan X."/>
            <person name="Sedzielewska Toro K."/>
            <person name="Morin E."/>
            <person name="Lipzen A."/>
            <person name="Grigoriev I.V."/>
            <person name="Henrissat B."/>
            <person name="Martin F.M."/>
            <person name="Bonfante P."/>
        </authorList>
    </citation>
    <scope>NUCLEOTIDE SEQUENCE [LARGE SCALE GENOMIC DNA]</scope>
    <source>
        <strain evidence="1 2">BEG34</strain>
    </source>
</reference>
<comment type="caution">
    <text evidence="1">The sequence shown here is derived from an EMBL/GenBank/DDBJ whole genome shotgun (WGS) entry which is preliminary data.</text>
</comment>
<evidence type="ECO:0000313" key="2">
    <source>
        <dbReference type="Proteomes" id="UP000439903"/>
    </source>
</evidence>
<gene>
    <name evidence="1" type="ORF">F8M41_018097</name>
</gene>